<name>A0A2J6S8Y6_HYAVF</name>
<evidence type="ECO:0000256" key="5">
    <source>
        <dbReference type="SAM" id="MobiDB-lite"/>
    </source>
</evidence>
<dbReference type="InterPro" id="IPR007568">
    <property type="entry name" value="RTA1"/>
</dbReference>
<dbReference type="PANTHER" id="PTHR31465:SF7">
    <property type="entry name" value="SPHINGOID LONG-CHAIN BASE TRANSPORTER RSB1"/>
    <property type="match status" value="1"/>
</dbReference>
<evidence type="ECO:0000313" key="7">
    <source>
        <dbReference type="EMBL" id="PMD47234.1"/>
    </source>
</evidence>
<evidence type="ECO:0000256" key="2">
    <source>
        <dbReference type="ARBA" id="ARBA00022692"/>
    </source>
</evidence>
<dbReference type="EMBL" id="KZ613938">
    <property type="protein sequence ID" value="PMD47234.1"/>
    <property type="molecule type" value="Genomic_DNA"/>
</dbReference>
<feature type="transmembrane region" description="Helical" evidence="6">
    <location>
        <begin position="87"/>
        <end position="109"/>
    </location>
</feature>
<evidence type="ECO:0000256" key="3">
    <source>
        <dbReference type="ARBA" id="ARBA00022989"/>
    </source>
</evidence>
<keyword evidence="4 6" id="KW-0472">Membrane</keyword>
<feature type="transmembrane region" description="Helical" evidence="6">
    <location>
        <begin position="130"/>
        <end position="154"/>
    </location>
</feature>
<feature type="transmembrane region" description="Helical" evidence="6">
    <location>
        <begin position="217"/>
        <end position="238"/>
    </location>
</feature>
<feature type="transmembrane region" description="Helical" evidence="6">
    <location>
        <begin position="26"/>
        <end position="46"/>
    </location>
</feature>
<feature type="region of interest" description="Disordered" evidence="5">
    <location>
        <begin position="306"/>
        <end position="326"/>
    </location>
</feature>
<dbReference type="Proteomes" id="UP000235786">
    <property type="component" value="Unassembled WGS sequence"/>
</dbReference>
<dbReference type="GO" id="GO:0000324">
    <property type="term" value="C:fungal-type vacuole"/>
    <property type="evidence" value="ECO:0007669"/>
    <property type="project" value="TreeGrafter"/>
</dbReference>
<dbReference type="PANTHER" id="PTHR31465">
    <property type="entry name" value="PROTEIN RTA1-RELATED"/>
    <property type="match status" value="1"/>
</dbReference>
<evidence type="ECO:0000256" key="1">
    <source>
        <dbReference type="ARBA" id="ARBA00004141"/>
    </source>
</evidence>
<comment type="subcellular location">
    <subcellularLocation>
        <location evidence="1">Membrane</location>
        <topology evidence="1">Multi-pass membrane protein</topology>
    </subcellularLocation>
</comment>
<proteinExistence type="predicted"/>
<accession>A0A2J6S8Y6</accession>
<dbReference type="OrthoDB" id="4521223at2759"/>
<dbReference type="GO" id="GO:0005886">
    <property type="term" value="C:plasma membrane"/>
    <property type="evidence" value="ECO:0007669"/>
    <property type="project" value="TreeGrafter"/>
</dbReference>
<protein>
    <submittedName>
        <fullName evidence="7">RTA1-domain-containing protein</fullName>
    </submittedName>
</protein>
<gene>
    <name evidence="7" type="ORF">L207DRAFT_540214</name>
</gene>
<keyword evidence="8" id="KW-1185">Reference proteome</keyword>
<feature type="transmembrane region" description="Helical" evidence="6">
    <location>
        <begin position="258"/>
        <end position="277"/>
    </location>
</feature>
<evidence type="ECO:0000313" key="8">
    <source>
        <dbReference type="Proteomes" id="UP000235786"/>
    </source>
</evidence>
<dbReference type="STRING" id="1149755.A0A2J6S8Y6"/>
<dbReference type="AlphaFoldDB" id="A0A2J6S8Y6"/>
<feature type="transmembrane region" description="Helical" evidence="6">
    <location>
        <begin position="53"/>
        <end position="75"/>
    </location>
</feature>
<evidence type="ECO:0000256" key="6">
    <source>
        <dbReference type="SAM" id="Phobius"/>
    </source>
</evidence>
<evidence type="ECO:0000256" key="4">
    <source>
        <dbReference type="ARBA" id="ARBA00023136"/>
    </source>
</evidence>
<keyword evidence="2 6" id="KW-0812">Transmembrane</keyword>
<organism evidence="7 8">
    <name type="scientific">Hyaloscypha variabilis (strain UAMH 11265 / GT02V1 / F)</name>
    <name type="common">Meliniomyces variabilis</name>
    <dbReference type="NCBI Taxonomy" id="1149755"/>
    <lineage>
        <taxon>Eukaryota</taxon>
        <taxon>Fungi</taxon>
        <taxon>Dikarya</taxon>
        <taxon>Ascomycota</taxon>
        <taxon>Pezizomycotina</taxon>
        <taxon>Leotiomycetes</taxon>
        <taxon>Helotiales</taxon>
        <taxon>Hyaloscyphaceae</taxon>
        <taxon>Hyaloscypha</taxon>
        <taxon>Hyaloscypha variabilis</taxon>
    </lineage>
</organism>
<sequence length="326" mass="35906">MKTLIDAVKSPICKGVQSYYNYRIDIAANSAFIAIFSISLIAYLATYIATRRGLGFTVAMTLGLIAEILGYSARIMSWENQWNETPFFMQICCLAFAPAFMAAGVYLCLRRIVYTFGPENSRIPPQWYTRTFIPCDIVSLLLQGAGGGIASVAWKDNTSTTAGDNIMVAGLSFQVFTLLIFMICSIDFAINTMRRHKTLGQEAFSQHASVVAIRGSWTFKGFVVALSLATICIFWRSVYRIAELSDGWNGPLMYKQGLFIGFEGVLIAVACVSLNAFHPSVCFKEMMEGEGGLRTLKKKSMKLGRDENGTAGVLQETMKEDGTSTS</sequence>
<keyword evidence="3 6" id="KW-1133">Transmembrane helix</keyword>
<dbReference type="Pfam" id="PF04479">
    <property type="entry name" value="RTA1"/>
    <property type="match status" value="1"/>
</dbReference>
<feature type="compositionally biased region" description="Basic and acidic residues" evidence="5">
    <location>
        <begin position="317"/>
        <end position="326"/>
    </location>
</feature>
<reference evidence="7 8" key="1">
    <citation type="submission" date="2016-04" db="EMBL/GenBank/DDBJ databases">
        <title>A degradative enzymes factory behind the ericoid mycorrhizal symbiosis.</title>
        <authorList>
            <consortium name="DOE Joint Genome Institute"/>
            <person name="Martino E."/>
            <person name="Morin E."/>
            <person name="Grelet G."/>
            <person name="Kuo A."/>
            <person name="Kohler A."/>
            <person name="Daghino S."/>
            <person name="Barry K."/>
            <person name="Choi C."/>
            <person name="Cichocki N."/>
            <person name="Clum A."/>
            <person name="Copeland A."/>
            <person name="Hainaut M."/>
            <person name="Haridas S."/>
            <person name="Labutti K."/>
            <person name="Lindquist E."/>
            <person name="Lipzen A."/>
            <person name="Khouja H.-R."/>
            <person name="Murat C."/>
            <person name="Ohm R."/>
            <person name="Olson A."/>
            <person name="Spatafora J."/>
            <person name="Veneault-Fourrey C."/>
            <person name="Henrissat B."/>
            <person name="Grigoriev I."/>
            <person name="Martin F."/>
            <person name="Perotto S."/>
        </authorList>
    </citation>
    <scope>NUCLEOTIDE SEQUENCE [LARGE SCALE GENOMIC DNA]</scope>
    <source>
        <strain evidence="7 8">F</strain>
    </source>
</reference>
<feature type="transmembrane region" description="Helical" evidence="6">
    <location>
        <begin position="166"/>
        <end position="190"/>
    </location>
</feature>